<dbReference type="EMBL" id="PIPL01000002">
    <property type="protein sequence ID" value="RUO24376.1"/>
    <property type="molecule type" value="Genomic_DNA"/>
</dbReference>
<keyword evidence="8 14" id="KW-0547">Nucleotide-binding</keyword>
<dbReference type="InterPro" id="IPR006121">
    <property type="entry name" value="HMA_dom"/>
</dbReference>
<dbReference type="PRINTS" id="PR00119">
    <property type="entry name" value="CATATPASE"/>
</dbReference>
<dbReference type="SUPFAM" id="SSF56784">
    <property type="entry name" value="HAD-like"/>
    <property type="match status" value="1"/>
</dbReference>
<feature type="transmembrane region" description="Helical" evidence="14">
    <location>
        <begin position="165"/>
        <end position="186"/>
    </location>
</feature>
<feature type="transmembrane region" description="Helical" evidence="14">
    <location>
        <begin position="764"/>
        <end position="786"/>
    </location>
</feature>
<dbReference type="GO" id="GO:0005524">
    <property type="term" value="F:ATP binding"/>
    <property type="evidence" value="ECO:0007669"/>
    <property type="project" value="UniProtKB-UniRule"/>
</dbReference>
<evidence type="ECO:0000256" key="12">
    <source>
        <dbReference type="ARBA" id="ARBA00023065"/>
    </source>
</evidence>
<dbReference type="Gene3D" id="3.40.50.1000">
    <property type="entry name" value="HAD superfamily/HAD-like"/>
    <property type="match status" value="1"/>
</dbReference>
<dbReference type="NCBIfam" id="TIGR01494">
    <property type="entry name" value="ATPase_P-type"/>
    <property type="match status" value="1"/>
</dbReference>
<dbReference type="InterPro" id="IPR036412">
    <property type="entry name" value="HAD-like_sf"/>
</dbReference>
<dbReference type="RefSeq" id="WP_126804079.1">
    <property type="nucleotide sequence ID" value="NZ_PIPL01000002.1"/>
</dbReference>
<name>A0A432W4G5_9GAMM</name>
<feature type="transmembrane region" description="Helical" evidence="14">
    <location>
        <begin position="792"/>
        <end position="811"/>
    </location>
</feature>
<dbReference type="Proteomes" id="UP000288293">
    <property type="component" value="Unassembled WGS sequence"/>
</dbReference>
<dbReference type="PRINTS" id="PR00943">
    <property type="entry name" value="CUATPASE"/>
</dbReference>
<dbReference type="SFLD" id="SFLDF00027">
    <property type="entry name" value="p-type_atpase"/>
    <property type="match status" value="1"/>
</dbReference>
<sequence>MSGKQSANTEVRLSLSGLNCASCVGRAEKALRETAGVQSASVNLASESAIVTLAEGGDLNGPLNALKKAGYPARTRTLRLDLFGMNCASCVGRVEKSLQKQHGVINASVNLASEQASVEFIQGAITSQQLIAAVRGAGYDAKTHDSSTKEADNHKEQEQQDLKRSFWLAALLTLPVFIIEMGSHFIPPMHHWLMANLGQTASWTLQFVLTTAVLAGPGRRFYRIGFPALFKGAPDMNSLVALGTSAAWLFSIVALFLPQVLPAGTQHVYFEAAAVIVTLILLGRYLEARAKGRTGDAIKRLMGMQAKTARVRRDGKTQDISLDEVVENDQVVVKPGERIAVDGKVTDGNSWVDESMLTGEPIPIEKKPGDDVVGGTVNKNGLLTITASKVGADSVLAQIIRMVEQAQGARLPVQALVDKVTAVFVPVVILMALLTFAVWLWFGPVPALTFAVVNAVAVLIIACPCAMGLATPVSIMVGTGRAAEQGVLFRKGEALQTLRNASVIALDKTGTLTKGKPEMTDYQVTGGINENELLAMVAAVEDNSEHPIAQAIVKAAKARQLQLPEVTEFNAHAGMGVQASTQGHRLEIGADRYLQKLGYDLAEFKHTAAQLSDQGKTPLYVALDGKTVAIITVADTLREGSVDAVKAFHKLGLKVAMVTGDNRRTAEAIADTLGIDEVMAEVMPDGKVAAVKTLRQQYGDITFVGDGINDAPALAEANVGIAVGTGTDIAIESADVVLMRDDLRGVVNAFAISRATLRNIRQNLFWAFAYNTALIPVAAGILYPWYGILLSPMLAAAAMALSSIFVLTNALRLKGFKSQY</sequence>
<dbReference type="GO" id="GO:0016887">
    <property type="term" value="F:ATP hydrolysis activity"/>
    <property type="evidence" value="ECO:0007669"/>
    <property type="project" value="InterPro"/>
</dbReference>
<dbReference type="Gene3D" id="3.40.1110.10">
    <property type="entry name" value="Calcium-transporting ATPase, cytoplasmic domain N"/>
    <property type="match status" value="1"/>
</dbReference>
<keyword evidence="4" id="KW-0813">Transport</keyword>
<dbReference type="Pfam" id="PF00403">
    <property type="entry name" value="HMA"/>
    <property type="match status" value="2"/>
</dbReference>
<feature type="transmembrane region" description="Helical" evidence="14">
    <location>
        <begin position="420"/>
        <end position="442"/>
    </location>
</feature>
<dbReference type="FunFam" id="3.30.70.100:FF:000005">
    <property type="entry name" value="Copper-exporting P-type ATPase A"/>
    <property type="match status" value="1"/>
</dbReference>
<dbReference type="PROSITE" id="PS50846">
    <property type="entry name" value="HMA_2"/>
    <property type="match status" value="2"/>
</dbReference>
<feature type="domain" description="HMA" evidence="15">
    <location>
        <begin position="76"/>
        <end position="142"/>
    </location>
</feature>
<evidence type="ECO:0000256" key="11">
    <source>
        <dbReference type="ARBA" id="ARBA00022989"/>
    </source>
</evidence>
<evidence type="ECO:0000313" key="16">
    <source>
        <dbReference type="EMBL" id="RUO24376.1"/>
    </source>
</evidence>
<keyword evidence="13 14" id="KW-0472">Membrane</keyword>
<dbReference type="AlphaFoldDB" id="A0A432W4G5"/>
<protein>
    <recommendedName>
        <fullName evidence="3">P-type Cu(+) transporter</fullName>
        <ecNumber evidence="3">7.2.2.8</ecNumber>
    </recommendedName>
</protein>
<dbReference type="GO" id="GO:0055070">
    <property type="term" value="P:copper ion homeostasis"/>
    <property type="evidence" value="ECO:0007669"/>
    <property type="project" value="TreeGrafter"/>
</dbReference>
<dbReference type="GO" id="GO:0005507">
    <property type="term" value="F:copper ion binding"/>
    <property type="evidence" value="ECO:0007669"/>
    <property type="project" value="TreeGrafter"/>
</dbReference>
<dbReference type="InterPro" id="IPR023214">
    <property type="entry name" value="HAD_sf"/>
</dbReference>
<dbReference type="InterPro" id="IPR044492">
    <property type="entry name" value="P_typ_ATPase_HD_dom"/>
</dbReference>
<dbReference type="NCBIfam" id="TIGR01511">
    <property type="entry name" value="ATPase-IB1_Cu"/>
    <property type="match status" value="1"/>
</dbReference>
<dbReference type="Gene3D" id="2.70.150.10">
    <property type="entry name" value="Calcium-transporting ATPase, cytoplasmic transduction domain A"/>
    <property type="match status" value="1"/>
</dbReference>
<dbReference type="InterPro" id="IPR027256">
    <property type="entry name" value="P-typ_ATPase_IB"/>
</dbReference>
<reference evidence="16 17" key="1">
    <citation type="journal article" date="2011" name="Front. Microbiol.">
        <title>Genomic signatures of strain selection and enhancement in Bacillus atrophaeus var. globigii, a historical biowarfare simulant.</title>
        <authorList>
            <person name="Gibbons H.S."/>
            <person name="Broomall S.M."/>
            <person name="McNew L.A."/>
            <person name="Daligault H."/>
            <person name="Chapman C."/>
            <person name="Bruce D."/>
            <person name="Karavis M."/>
            <person name="Krepps M."/>
            <person name="McGregor P.A."/>
            <person name="Hong C."/>
            <person name="Park K.H."/>
            <person name="Akmal A."/>
            <person name="Feldman A."/>
            <person name="Lin J.S."/>
            <person name="Chang W.E."/>
            <person name="Higgs B.W."/>
            <person name="Demirev P."/>
            <person name="Lindquist J."/>
            <person name="Liem A."/>
            <person name="Fochler E."/>
            <person name="Read T.D."/>
            <person name="Tapia R."/>
            <person name="Johnson S."/>
            <person name="Bishop-Lilly K.A."/>
            <person name="Detter C."/>
            <person name="Han C."/>
            <person name="Sozhamannan S."/>
            <person name="Rosenzweig C.N."/>
            <person name="Skowronski E.W."/>
        </authorList>
    </citation>
    <scope>NUCLEOTIDE SEQUENCE [LARGE SCALE GENOMIC DNA]</scope>
    <source>
        <strain evidence="16 17">MLST1</strain>
    </source>
</reference>
<evidence type="ECO:0000256" key="2">
    <source>
        <dbReference type="ARBA" id="ARBA00006024"/>
    </source>
</evidence>
<evidence type="ECO:0000256" key="10">
    <source>
        <dbReference type="ARBA" id="ARBA00022967"/>
    </source>
</evidence>
<comment type="caution">
    <text evidence="16">The sequence shown here is derived from an EMBL/GenBank/DDBJ whole genome shotgun (WGS) entry which is preliminary data.</text>
</comment>
<feature type="transmembrane region" description="Helical" evidence="14">
    <location>
        <begin position="268"/>
        <end position="286"/>
    </location>
</feature>
<evidence type="ECO:0000256" key="7">
    <source>
        <dbReference type="ARBA" id="ARBA00022723"/>
    </source>
</evidence>
<dbReference type="SUPFAM" id="SSF55008">
    <property type="entry name" value="HMA, heavy metal-associated domain"/>
    <property type="match status" value="2"/>
</dbReference>
<dbReference type="InterPro" id="IPR023299">
    <property type="entry name" value="ATPase_P-typ_cyto_dom_N"/>
</dbReference>
<organism evidence="16 17">
    <name type="scientific">Aliidiomarina minuta</name>
    <dbReference type="NCBI Taxonomy" id="880057"/>
    <lineage>
        <taxon>Bacteria</taxon>
        <taxon>Pseudomonadati</taxon>
        <taxon>Pseudomonadota</taxon>
        <taxon>Gammaproteobacteria</taxon>
        <taxon>Alteromonadales</taxon>
        <taxon>Idiomarinaceae</taxon>
        <taxon>Aliidiomarina</taxon>
    </lineage>
</organism>
<keyword evidence="12" id="KW-0406">Ion transport</keyword>
<dbReference type="Pfam" id="PF00702">
    <property type="entry name" value="Hydrolase"/>
    <property type="match status" value="1"/>
</dbReference>
<keyword evidence="7 14" id="KW-0479">Metal-binding</keyword>
<proteinExistence type="inferred from homology"/>
<dbReference type="FunFam" id="2.70.150.10:FF:000020">
    <property type="entry name" value="Copper-exporting P-type ATPase A"/>
    <property type="match status" value="1"/>
</dbReference>
<dbReference type="GO" id="GO:0060003">
    <property type="term" value="P:copper ion export"/>
    <property type="evidence" value="ECO:0007669"/>
    <property type="project" value="UniProtKB-ARBA"/>
</dbReference>
<comment type="subcellular location">
    <subcellularLocation>
        <location evidence="1">Cell membrane</location>
        <topology evidence="1">Multi-pass membrane protein</topology>
    </subcellularLocation>
</comment>
<dbReference type="InterPro" id="IPR036163">
    <property type="entry name" value="HMA_dom_sf"/>
</dbReference>
<evidence type="ECO:0000256" key="9">
    <source>
        <dbReference type="ARBA" id="ARBA00022840"/>
    </source>
</evidence>
<feature type="transmembrane region" description="Helical" evidence="14">
    <location>
        <begin position="236"/>
        <end position="256"/>
    </location>
</feature>
<keyword evidence="11 14" id="KW-1133">Transmembrane helix</keyword>
<accession>A0A432W4G5</accession>
<dbReference type="Gene3D" id="3.30.70.100">
    <property type="match status" value="2"/>
</dbReference>
<dbReference type="SFLD" id="SFLDS00003">
    <property type="entry name" value="Haloacid_Dehalogenase"/>
    <property type="match status" value="1"/>
</dbReference>
<gene>
    <name evidence="16" type="ORF">CWE09_10925</name>
</gene>
<dbReference type="PROSITE" id="PS00154">
    <property type="entry name" value="ATPASE_E1_E2"/>
    <property type="match status" value="1"/>
</dbReference>
<keyword evidence="9 14" id="KW-0067">ATP-binding</keyword>
<evidence type="ECO:0000256" key="4">
    <source>
        <dbReference type="ARBA" id="ARBA00022448"/>
    </source>
</evidence>
<dbReference type="GO" id="GO:0043682">
    <property type="term" value="F:P-type divalent copper transporter activity"/>
    <property type="evidence" value="ECO:0007669"/>
    <property type="project" value="TreeGrafter"/>
</dbReference>
<dbReference type="SUPFAM" id="SSF81653">
    <property type="entry name" value="Calcium ATPase, transduction domain A"/>
    <property type="match status" value="1"/>
</dbReference>
<evidence type="ECO:0000256" key="5">
    <source>
        <dbReference type="ARBA" id="ARBA00022475"/>
    </source>
</evidence>
<evidence type="ECO:0000256" key="8">
    <source>
        <dbReference type="ARBA" id="ARBA00022741"/>
    </source>
</evidence>
<dbReference type="NCBIfam" id="TIGR01525">
    <property type="entry name" value="ATPase-IB_hvy"/>
    <property type="match status" value="1"/>
</dbReference>
<evidence type="ECO:0000256" key="14">
    <source>
        <dbReference type="RuleBase" id="RU362081"/>
    </source>
</evidence>
<evidence type="ECO:0000256" key="1">
    <source>
        <dbReference type="ARBA" id="ARBA00004651"/>
    </source>
</evidence>
<dbReference type="InterPro" id="IPR059000">
    <property type="entry name" value="ATPase_P-type_domA"/>
</dbReference>
<keyword evidence="6 14" id="KW-0812">Transmembrane</keyword>
<dbReference type="CDD" id="cd02094">
    <property type="entry name" value="P-type_ATPase_Cu-like"/>
    <property type="match status" value="1"/>
</dbReference>
<keyword evidence="10" id="KW-1278">Translocase</keyword>
<feature type="transmembrane region" description="Helical" evidence="14">
    <location>
        <begin position="192"/>
        <end position="215"/>
    </location>
</feature>
<dbReference type="InterPro" id="IPR001757">
    <property type="entry name" value="P_typ_ATPase"/>
</dbReference>
<keyword evidence="17" id="KW-1185">Reference proteome</keyword>
<evidence type="ECO:0000313" key="17">
    <source>
        <dbReference type="Proteomes" id="UP000288293"/>
    </source>
</evidence>
<dbReference type="InterPro" id="IPR023298">
    <property type="entry name" value="ATPase_P-typ_TM_dom_sf"/>
</dbReference>
<dbReference type="SUPFAM" id="SSF81665">
    <property type="entry name" value="Calcium ATPase, transmembrane domain M"/>
    <property type="match status" value="1"/>
</dbReference>
<comment type="similarity">
    <text evidence="2 14">Belongs to the cation transport ATPase (P-type) (TC 3.A.3) family. Type IB subfamily.</text>
</comment>
<dbReference type="SFLD" id="SFLDG00002">
    <property type="entry name" value="C1.7:_P-type_atpase_like"/>
    <property type="match status" value="1"/>
</dbReference>
<dbReference type="InterPro" id="IPR008250">
    <property type="entry name" value="ATPase_P-typ_transduc_dom_A_sf"/>
</dbReference>
<dbReference type="PANTHER" id="PTHR43520:SF8">
    <property type="entry name" value="P-TYPE CU(+) TRANSPORTER"/>
    <property type="match status" value="1"/>
</dbReference>
<keyword evidence="5 14" id="KW-1003">Cell membrane</keyword>
<dbReference type="Pfam" id="PF00122">
    <property type="entry name" value="E1-E2_ATPase"/>
    <property type="match status" value="1"/>
</dbReference>
<dbReference type="PANTHER" id="PTHR43520">
    <property type="entry name" value="ATP7, ISOFORM B"/>
    <property type="match status" value="1"/>
</dbReference>
<evidence type="ECO:0000256" key="6">
    <source>
        <dbReference type="ARBA" id="ARBA00022692"/>
    </source>
</evidence>
<dbReference type="CDD" id="cd00371">
    <property type="entry name" value="HMA"/>
    <property type="match status" value="2"/>
</dbReference>
<evidence type="ECO:0000259" key="15">
    <source>
        <dbReference type="PROSITE" id="PS50846"/>
    </source>
</evidence>
<dbReference type="InterPro" id="IPR017969">
    <property type="entry name" value="Heavy-metal-associated_CS"/>
</dbReference>
<feature type="domain" description="HMA" evidence="15">
    <location>
        <begin position="9"/>
        <end position="74"/>
    </location>
</feature>
<dbReference type="GO" id="GO:0140581">
    <property type="term" value="F:P-type monovalent copper transporter activity"/>
    <property type="evidence" value="ECO:0007669"/>
    <property type="project" value="UniProtKB-EC"/>
</dbReference>
<feature type="transmembrane region" description="Helical" evidence="14">
    <location>
        <begin position="448"/>
        <end position="471"/>
    </location>
</feature>
<dbReference type="InterPro" id="IPR018303">
    <property type="entry name" value="ATPase_P-typ_P_site"/>
</dbReference>
<dbReference type="PROSITE" id="PS01047">
    <property type="entry name" value="HMA_1"/>
    <property type="match status" value="1"/>
</dbReference>
<dbReference type="EC" id="7.2.2.8" evidence="3"/>
<dbReference type="GO" id="GO:0005886">
    <property type="term" value="C:plasma membrane"/>
    <property type="evidence" value="ECO:0007669"/>
    <property type="project" value="UniProtKB-SubCell"/>
</dbReference>
<dbReference type="OrthoDB" id="9814270at2"/>
<evidence type="ECO:0000256" key="3">
    <source>
        <dbReference type="ARBA" id="ARBA00012517"/>
    </source>
</evidence>
<evidence type="ECO:0000256" key="13">
    <source>
        <dbReference type="ARBA" id="ARBA00023136"/>
    </source>
</evidence>